<dbReference type="Proteomes" id="UP000281553">
    <property type="component" value="Unassembled WGS sequence"/>
</dbReference>
<evidence type="ECO:0000256" key="1">
    <source>
        <dbReference type="SAM" id="MobiDB-lite"/>
    </source>
</evidence>
<proteinExistence type="predicted"/>
<evidence type="ECO:0000313" key="3">
    <source>
        <dbReference type="Proteomes" id="UP000281553"/>
    </source>
</evidence>
<organism evidence="2 3">
    <name type="scientific">Dibothriocephalus latus</name>
    <name type="common">Fish tapeworm</name>
    <name type="synonym">Diphyllobothrium latum</name>
    <dbReference type="NCBI Taxonomy" id="60516"/>
    <lineage>
        <taxon>Eukaryota</taxon>
        <taxon>Metazoa</taxon>
        <taxon>Spiralia</taxon>
        <taxon>Lophotrochozoa</taxon>
        <taxon>Platyhelminthes</taxon>
        <taxon>Cestoda</taxon>
        <taxon>Eucestoda</taxon>
        <taxon>Diphyllobothriidea</taxon>
        <taxon>Diphyllobothriidae</taxon>
        <taxon>Dibothriocephalus</taxon>
    </lineage>
</organism>
<dbReference type="EMBL" id="UYRU01003686">
    <property type="protein sequence ID" value="VDK36282.1"/>
    <property type="molecule type" value="Genomic_DNA"/>
</dbReference>
<feature type="region of interest" description="Disordered" evidence="1">
    <location>
        <begin position="1"/>
        <end position="43"/>
    </location>
</feature>
<gene>
    <name evidence="2" type="ORF">DILT_LOCUS756</name>
</gene>
<name>A0A3P6PHJ2_DIBLA</name>
<feature type="compositionally biased region" description="Basic and acidic residues" evidence="1">
    <location>
        <begin position="1"/>
        <end position="10"/>
    </location>
</feature>
<accession>A0A3P6PHJ2</accession>
<reference evidence="2 3" key="1">
    <citation type="submission" date="2018-11" db="EMBL/GenBank/DDBJ databases">
        <authorList>
            <consortium name="Pathogen Informatics"/>
        </authorList>
    </citation>
    <scope>NUCLEOTIDE SEQUENCE [LARGE SCALE GENOMIC DNA]</scope>
</reference>
<evidence type="ECO:0000313" key="2">
    <source>
        <dbReference type="EMBL" id="VDK36282.1"/>
    </source>
</evidence>
<keyword evidence="3" id="KW-1185">Reference proteome</keyword>
<sequence>MSTRLPTDRFRRVHTFRALSGGRTRTQLHPTDREGSPTQRPIH</sequence>
<dbReference type="AlphaFoldDB" id="A0A3P6PHJ2"/>
<protein>
    <submittedName>
        <fullName evidence="2">Uncharacterized protein</fullName>
    </submittedName>
</protein>